<feature type="binding site" evidence="3">
    <location>
        <position position="306"/>
    </location>
    <ligand>
        <name>Zn(2+)</name>
        <dbReference type="ChEBI" id="CHEBI:29105"/>
    </ligand>
</feature>
<comment type="similarity">
    <text evidence="3">Belongs to the TRAFAC class YlqF/YawG GTPase family. RsgA subfamily.</text>
</comment>
<feature type="binding site" evidence="3">
    <location>
        <position position="304"/>
    </location>
    <ligand>
        <name>Zn(2+)</name>
        <dbReference type="ChEBI" id="CHEBI:29105"/>
    </ligand>
</feature>
<feature type="binding site" evidence="3">
    <location>
        <position position="299"/>
    </location>
    <ligand>
        <name>Zn(2+)</name>
        <dbReference type="ChEBI" id="CHEBI:29105"/>
    </ligand>
</feature>
<dbReference type="InterPro" id="IPR012340">
    <property type="entry name" value="NA-bd_OB-fold"/>
</dbReference>
<dbReference type="RefSeq" id="WP_369602718.1">
    <property type="nucleotide sequence ID" value="NZ_CP154858.1"/>
</dbReference>
<dbReference type="NCBIfam" id="NF008931">
    <property type="entry name" value="PRK12288.1"/>
    <property type="match status" value="1"/>
</dbReference>
<name>A0AB39V0F4_9GAMM</name>
<keyword evidence="3" id="KW-0479">Metal-binding</keyword>
<dbReference type="PANTHER" id="PTHR32120:SF11">
    <property type="entry name" value="SMALL RIBOSOMAL SUBUNIT BIOGENESIS GTPASE RSGA 1, MITOCHONDRIAL-RELATED"/>
    <property type="match status" value="1"/>
</dbReference>
<feature type="binding site" evidence="3">
    <location>
        <position position="312"/>
    </location>
    <ligand>
        <name>Zn(2+)</name>
        <dbReference type="ChEBI" id="CHEBI:29105"/>
    </ligand>
</feature>
<dbReference type="HAMAP" id="MF_01820">
    <property type="entry name" value="GTPase_RsgA"/>
    <property type="match status" value="1"/>
</dbReference>
<evidence type="ECO:0000259" key="5">
    <source>
        <dbReference type="PROSITE" id="PS51721"/>
    </source>
</evidence>
<proteinExistence type="inferred from homology"/>
<dbReference type="NCBIfam" id="TIGR00157">
    <property type="entry name" value="ribosome small subunit-dependent GTPase A"/>
    <property type="match status" value="1"/>
</dbReference>
<evidence type="ECO:0000313" key="6">
    <source>
        <dbReference type="EMBL" id="XDT73737.1"/>
    </source>
</evidence>
<keyword evidence="3" id="KW-0963">Cytoplasm</keyword>
<dbReference type="EC" id="3.6.1.-" evidence="3"/>
<dbReference type="GO" id="GO:0005525">
    <property type="term" value="F:GTP binding"/>
    <property type="evidence" value="ECO:0007669"/>
    <property type="project" value="UniProtKB-UniRule"/>
</dbReference>
<dbReference type="GO" id="GO:0046872">
    <property type="term" value="F:metal ion binding"/>
    <property type="evidence" value="ECO:0007669"/>
    <property type="project" value="UniProtKB-KW"/>
</dbReference>
<keyword evidence="3" id="KW-0694">RNA-binding</keyword>
<sequence length="347" mass="38778">MSKRRLTRQQKWRIERIQKERAERAKRKDVLAETLDEAGELGPEQEGLLIAHFGRQVEVEPLPMQPDHPVYRCFVRANVDTLVTGDRVVWREDLSTPHTGVVVAREPRRSELCRPDAYGHLKPVAANIDQIVVVVAAEPEPFPLLIDRYLVAAEAAGIPATLVLNKADLLSADSHLPNLLAFYGGLGYPAILASTRTRDGLDALQAHLANKTSVLVGQSGVGKSSLIQALLPGETLRIGDLSGTTRKGRHTTTSARLFHIPTGGALVDSPGIRDFGLWHMDERTLEQGFVEFRPYLGQCRFRDCRHEQEPGCALREAVREGKISERRFQNFLHIRETLDDVTMRPSR</sequence>
<keyword evidence="3 6" id="KW-0378">Hydrolase</keyword>
<dbReference type="PROSITE" id="PS51721">
    <property type="entry name" value="G_CP"/>
    <property type="match status" value="1"/>
</dbReference>
<feature type="binding site" evidence="3">
    <location>
        <begin position="165"/>
        <end position="168"/>
    </location>
    <ligand>
        <name>GTP</name>
        <dbReference type="ChEBI" id="CHEBI:37565"/>
    </ligand>
</feature>
<feature type="domain" description="CP-type G" evidence="5">
    <location>
        <begin position="118"/>
        <end position="275"/>
    </location>
</feature>
<dbReference type="Gene3D" id="2.40.50.140">
    <property type="entry name" value="Nucleic acid-binding proteins"/>
    <property type="match status" value="1"/>
</dbReference>
<keyword evidence="1 3" id="KW-0547">Nucleotide-binding</keyword>
<keyword evidence="3" id="KW-0690">Ribosome biogenesis</keyword>
<dbReference type="Gene3D" id="1.10.40.50">
    <property type="entry name" value="Probable gtpase engc, domain 3"/>
    <property type="match status" value="1"/>
</dbReference>
<evidence type="ECO:0000259" key="4">
    <source>
        <dbReference type="PROSITE" id="PS50936"/>
    </source>
</evidence>
<dbReference type="PROSITE" id="PS50936">
    <property type="entry name" value="ENGC_GTPASE"/>
    <property type="match status" value="1"/>
</dbReference>
<dbReference type="GO" id="GO:0042274">
    <property type="term" value="P:ribosomal small subunit biogenesis"/>
    <property type="evidence" value="ECO:0007669"/>
    <property type="project" value="UniProtKB-UniRule"/>
</dbReference>
<protein>
    <recommendedName>
        <fullName evidence="3">Small ribosomal subunit biogenesis GTPase RsgA</fullName>
        <ecNumber evidence="3">3.6.1.-</ecNumber>
    </recommendedName>
</protein>
<dbReference type="GO" id="GO:0019843">
    <property type="term" value="F:rRNA binding"/>
    <property type="evidence" value="ECO:0007669"/>
    <property type="project" value="UniProtKB-KW"/>
</dbReference>
<dbReference type="GO" id="GO:0003924">
    <property type="term" value="F:GTPase activity"/>
    <property type="evidence" value="ECO:0007669"/>
    <property type="project" value="UniProtKB-UniRule"/>
</dbReference>
<keyword evidence="2 3" id="KW-0342">GTP-binding</keyword>
<organism evidence="6">
    <name type="scientific">Thermohahella caldifontis</name>
    <dbReference type="NCBI Taxonomy" id="3142973"/>
    <lineage>
        <taxon>Bacteria</taxon>
        <taxon>Pseudomonadati</taxon>
        <taxon>Pseudomonadota</taxon>
        <taxon>Gammaproteobacteria</taxon>
        <taxon>Oceanospirillales</taxon>
        <taxon>Hahellaceae</taxon>
        <taxon>Thermohahella</taxon>
    </lineage>
</organism>
<dbReference type="AlphaFoldDB" id="A0AB39V0F4"/>
<dbReference type="CDD" id="cd01854">
    <property type="entry name" value="YjeQ_EngC"/>
    <property type="match status" value="1"/>
</dbReference>
<dbReference type="InterPro" id="IPR010914">
    <property type="entry name" value="RsgA_GTPase_dom"/>
</dbReference>
<dbReference type="Pfam" id="PF03193">
    <property type="entry name" value="RsgA_GTPase"/>
    <property type="match status" value="1"/>
</dbReference>
<dbReference type="GO" id="GO:0005737">
    <property type="term" value="C:cytoplasm"/>
    <property type="evidence" value="ECO:0007669"/>
    <property type="project" value="UniProtKB-SubCell"/>
</dbReference>
<dbReference type="SUPFAM" id="SSF52540">
    <property type="entry name" value="P-loop containing nucleoside triphosphate hydrolases"/>
    <property type="match status" value="1"/>
</dbReference>
<comment type="cofactor">
    <cofactor evidence="3">
        <name>Zn(2+)</name>
        <dbReference type="ChEBI" id="CHEBI:29105"/>
    </cofactor>
    <text evidence="3">Binds 1 zinc ion per subunit.</text>
</comment>
<feature type="binding site" evidence="3">
    <location>
        <begin position="217"/>
        <end position="225"/>
    </location>
    <ligand>
        <name>GTP</name>
        <dbReference type="ChEBI" id="CHEBI:37565"/>
    </ligand>
</feature>
<comment type="subcellular location">
    <subcellularLocation>
        <location evidence="3">Cytoplasm</location>
    </subcellularLocation>
</comment>
<feature type="domain" description="EngC GTPase" evidence="4">
    <location>
        <begin position="126"/>
        <end position="273"/>
    </location>
</feature>
<accession>A0AB39V0F4</accession>
<dbReference type="PANTHER" id="PTHR32120">
    <property type="entry name" value="SMALL RIBOSOMAL SUBUNIT BIOGENESIS GTPASE RSGA"/>
    <property type="match status" value="1"/>
</dbReference>
<dbReference type="InterPro" id="IPR004881">
    <property type="entry name" value="Ribosome_biogen_GTPase_RsgA"/>
</dbReference>
<reference evidence="6" key="1">
    <citation type="submission" date="2024-05" db="EMBL/GenBank/DDBJ databases">
        <title>Genome sequencing of novel strain.</title>
        <authorList>
            <person name="Ganbat D."/>
            <person name="Ganbat S."/>
            <person name="Lee S.-J."/>
        </authorList>
    </citation>
    <scope>NUCLEOTIDE SEQUENCE</scope>
    <source>
        <strain evidence="6">SMD15-11</strain>
    </source>
</reference>
<keyword evidence="3" id="KW-0862">Zinc</keyword>
<keyword evidence="3" id="KW-0699">rRNA-binding</keyword>
<evidence type="ECO:0000256" key="2">
    <source>
        <dbReference type="ARBA" id="ARBA00023134"/>
    </source>
</evidence>
<dbReference type="EMBL" id="CP154858">
    <property type="protein sequence ID" value="XDT73737.1"/>
    <property type="molecule type" value="Genomic_DNA"/>
</dbReference>
<evidence type="ECO:0000256" key="1">
    <source>
        <dbReference type="ARBA" id="ARBA00022741"/>
    </source>
</evidence>
<dbReference type="KEGG" id="tcd:AAIA72_07155"/>
<comment type="function">
    <text evidence="3">One of several proteins that assist in the late maturation steps of the functional core of the 30S ribosomal subunit. Helps release RbfA from mature subunits. May play a role in the assembly of ribosomal proteins into the subunit. Circularly permuted GTPase that catalyzes slow GTP hydrolysis, GTPase activity is stimulated by the 30S ribosomal subunit.</text>
</comment>
<dbReference type="InterPro" id="IPR030378">
    <property type="entry name" value="G_CP_dom"/>
</dbReference>
<dbReference type="InterPro" id="IPR027417">
    <property type="entry name" value="P-loop_NTPase"/>
</dbReference>
<gene>
    <name evidence="3 6" type="primary">rsgA</name>
    <name evidence="6" type="ORF">AAIA72_07155</name>
</gene>
<comment type="subunit">
    <text evidence="3">Monomer. Associates with 30S ribosomal subunit, binds 16S rRNA.</text>
</comment>
<evidence type="ECO:0000256" key="3">
    <source>
        <dbReference type="HAMAP-Rule" id="MF_01820"/>
    </source>
</evidence>
<dbReference type="Gene3D" id="3.40.50.300">
    <property type="entry name" value="P-loop containing nucleotide triphosphate hydrolases"/>
    <property type="match status" value="1"/>
</dbReference>